<sequence>MSDQIIETTTDLDSTELLCAELLNADYNAKFSELAEKLPSEYAVIITNWIESPIFDLSNPVAYAATFSALNHAIESDNPIQLENVMKTLFAMDEPSDELLDSFKEGHREVYRELGKKIAAEIASGKRSELFLHSCMYGGKSSLATYIIMELEEKYDYTKTVLITGELGDTKTRPRLLREKNEEDSDYDWNAHRIFSGVDPKYPANIDHIKRIIEDEKG</sequence>
<evidence type="ECO:0000313" key="2">
    <source>
        <dbReference type="Proteomes" id="UP000775877"/>
    </source>
</evidence>
<dbReference type="EMBL" id="JAGQLJ010000044">
    <property type="protein sequence ID" value="MCA9381064.1"/>
    <property type="molecule type" value="Genomic_DNA"/>
</dbReference>
<evidence type="ECO:0000313" key="1">
    <source>
        <dbReference type="EMBL" id="MCA9381064.1"/>
    </source>
</evidence>
<gene>
    <name evidence="1" type="ORF">KC678_02265</name>
</gene>
<proteinExistence type="predicted"/>
<dbReference type="Proteomes" id="UP000775877">
    <property type="component" value="Unassembled WGS sequence"/>
</dbReference>
<reference evidence="1" key="2">
    <citation type="journal article" date="2021" name="Microbiome">
        <title>Successional dynamics and alternative stable states in a saline activated sludge microbial community over 9 years.</title>
        <authorList>
            <person name="Wang Y."/>
            <person name="Ye J."/>
            <person name="Ju F."/>
            <person name="Liu L."/>
            <person name="Boyd J.A."/>
            <person name="Deng Y."/>
            <person name="Parks D.H."/>
            <person name="Jiang X."/>
            <person name="Yin X."/>
            <person name="Woodcroft B.J."/>
            <person name="Tyson G.W."/>
            <person name="Hugenholtz P."/>
            <person name="Polz M.F."/>
            <person name="Zhang T."/>
        </authorList>
    </citation>
    <scope>NUCLEOTIDE SEQUENCE</scope>
    <source>
        <strain evidence="1">HKST-UBA13</strain>
    </source>
</reference>
<comment type="caution">
    <text evidence="1">The sequence shown here is derived from an EMBL/GenBank/DDBJ whole genome shotgun (WGS) entry which is preliminary data.</text>
</comment>
<protein>
    <submittedName>
        <fullName evidence="1">Uncharacterized protein</fullName>
    </submittedName>
</protein>
<accession>A0A955L178</accession>
<name>A0A955L178_9BACT</name>
<organism evidence="1 2">
    <name type="scientific">Candidatus Dojkabacteria bacterium</name>
    <dbReference type="NCBI Taxonomy" id="2099670"/>
    <lineage>
        <taxon>Bacteria</taxon>
        <taxon>Candidatus Dojkabacteria</taxon>
    </lineage>
</organism>
<feature type="non-terminal residue" evidence="1">
    <location>
        <position position="218"/>
    </location>
</feature>
<dbReference type="AlphaFoldDB" id="A0A955L178"/>
<reference evidence="1" key="1">
    <citation type="submission" date="2020-04" db="EMBL/GenBank/DDBJ databases">
        <authorList>
            <person name="Zhang T."/>
        </authorList>
    </citation>
    <scope>NUCLEOTIDE SEQUENCE</scope>
    <source>
        <strain evidence="1">HKST-UBA13</strain>
    </source>
</reference>